<proteinExistence type="predicted"/>
<evidence type="ECO:0000256" key="1">
    <source>
        <dbReference type="SAM" id="Phobius"/>
    </source>
</evidence>
<dbReference type="AlphaFoldDB" id="A0A2H1VJ07"/>
<keyword evidence="1" id="KW-0472">Membrane</keyword>
<protein>
    <submittedName>
        <fullName evidence="2">SFRICE_028415</fullName>
    </submittedName>
</protein>
<accession>A0A2H1VJ07</accession>
<feature type="transmembrane region" description="Helical" evidence="1">
    <location>
        <begin position="20"/>
        <end position="40"/>
    </location>
</feature>
<dbReference type="EMBL" id="ODYU01002840">
    <property type="protein sequence ID" value="SOQ40819.1"/>
    <property type="molecule type" value="Genomic_DNA"/>
</dbReference>
<name>A0A2H1VJ07_SPOFR</name>
<organism evidence="2">
    <name type="scientific">Spodoptera frugiperda</name>
    <name type="common">Fall armyworm</name>
    <dbReference type="NCBI Taxonomy" id="7108"/>
    <lineage>
        <taxon>Eukaryota</taxon>
        <taxon>Metazoa</taxon>
        <taxon>Ecdysozoa</taxon>
        <taxon>Arthropoda</taxon>
        <taxon>Hexapoda</taxon>
        <taxon>Insecta</taxon>
        <taxon>Pterygota</taxon>
        <taxon>Neoptera</taxon>
        <taxon>Endopterygota</taxon>
        <taxon>Lepidoptera</taxon>
        <taxon>Glossata</taxon>
        <taxon>Ditrysia</taxon>
        <taxon>Noctuoidea</taxon>
        <taxon>Noctuidae</taxon>
        <taxon>Amphipyrinae</taxon>
        <taxon>Spodoptera</taxon>
    </lineage>
</organism>
<evidence type="ECO:0000313" key="2">
    <source>
        <dbReference type="EMBL" id="SOQ40819.1"/>
    </source>
</evidence>
<feature type="transmembrane region" description="Helical" evidence="1">
    <location>
        <begin position="47"/>
        <end position="70"/>
    </location>
</feature>
<keyword evidence="1" id="KW-1133">Transmembrane helix</keyword>
<reference evidence="2" key="1">
    <citation type="submission" date="2016-07" db="EMBL/GenBank/DDBJ databases">
        <authorList>
            <person name="Bretaudeau A."/>
        </authorList>
    </citation>
    <scope>NUCLEOTIDE SEQUENCE</scope>
    <source>
        <strain evidence="2">Rice</strain>
        <tissue evidence="2">Whole body</tissue>
    </source>
</reference>
<gene>
    <name evidence="2" type="ORF">SFRICE_028415</name>
</gene>
<sequence length="240" mass="25201">MARLVDGVLLSVLFKLELEFTGLSGGVTLFAFFGSAGAGLKGGRLSFGFAVTAGLFVTLLVSFGSLLLFITSGGFTFFVSGNVQLETKSGLFDSFGFKFMNEAMRFKEIPSLTFFGSSGRGFCGTPAECMLRGLLGKSGDMGTVGAALTGPKVFDPCKGDMSSFAVQVEASRMGLDITGLGAMGTSVSSFSVGAFFSMGVREKPLKLPKKFTEGLMLPGGLLSESLRRRLELISSGLDRV</sequence>
<keyword evidence="1" id="KW-0812">Transmembrane</keyword>